<keyword evidence="3" id="KW-1185">Reference proteome</keyword>
<proteinExistence type="predicted"/>
<keyword evidence="1" id="KW-0732">Signal</keyword>
<feature type="chain" id="PRO_5025479108" evidence="1">
    <location>
        <begin position="22"/>
        <end position="154"/>
    </location>
</feature>
<gene>
    <name evidence="2" type="ORF">K469DRAFT_748338</name>
</gene>
<protein>
    <submittedName>
        <fullName evidence="2">Uncharacterized protein</fullName>
    </submittedName>
</protein>
<name>A0A6A6ECM0_9PEZI</name>
<evidence type="ECO:0000256" key="1">
    <source>
        <dbReference type="SAM" id="SignalP"/>
    </source>
</evidence>
<accession>A0A6A6ECM0</accession>
<feature type="signal peptide" evidence="1">
    <location>
        <begin position="1"/>
        <end position="21"/>
    </location>
</feature>
<dbReference type="EMBL" id="ML994623">
    <property type="protein sequence ID" value="KAF2188552.1"/>
    <property type="molecule type" value="Genomic_DNA"/>
</dbReference>
<dbReference type="OrthoDB" id="3914371at2759"/>
<reference evidence="2" key="1">
    <citation type="journal article" date="2020" name="Stud. Mycol.">
        <title>101 Dothideomycetes genomes: a test case for predicting lifestyles and emergence of pathogens.</title>
        <authorList>
            <person name="Haridas S."/>
            <person name="Albert R."/>
            <person name="Binder M."/>
            <person name="Bloem J."/>
            <person name="Labutti K."/>
            <person name="Salamov A."/>
            <person name="Andreopoulos B."/>
            <person name="Baker S."/>
            <person name="Barry K."/>
            <person name="Bills G."/>
            <person name="Bluhm B."/>
            <person name="Cannon C."/>
            <person name="Castanera R."/>
            <person name="Culley D."/>
            <person name="Daum C."/>
            <person name="Ezra D."/>
            <person name="Gonzalez J."/>
            <person name="Henrissat B."/>
            <person name="Kuo A."/>
            <person name="Liang C."/>
            <person name="Lipzen A."/>
            <person name="Lutzoni F."/>
            <person name="Magnuson J."/>
            <person name="Mondo S."/>
            <person name="Nolan M."/>
            <person name="Ohm R."/>
            <person name="Pangilinan J."/>
            <person name="Park H.-J."/>
            <person name="Ramirez L."/>
            <person name="Alfaro M."/>
            <person name="Sun H."/>
            <person name="Tritt A."/>
            <person name="Yoshinaga Y."/>
            <person name="Zwiers L.-H."/>
            <person name="Turgeon B."/>
            <person name="Goodwin S."/>
            <person name="Spatafora J."/>
            <person name="Crous P."/>
            <person name="Grigoriev I."/>
        </authorList>
    </citation>
    <scope>NUCLEOTIDE SEQUENCE</scope>
    <source>
        <strain evidence="2">CBS 207.26</strain>
    </source>
</reference>
<dbReference type="Proteomes" id="UP000800200">
    <property type="component" value="Unassembled WGS sequence"/>
</dbReference>
<dbReference type="AlphaFoldDB" id="A0A6A6ECM0"/>
<organism evidence="2 3">
    <name type="scientific">Zopfia rhizophila CBS 207.26</name>
    <dbReference type="NCBI Taxonomy" id="1314779"/>
    <lineage>
        <taxon>Eukaryota</taxon>
        <taxon>Fungi</taxon>
        <taxon>Dikarya</taxon>
        <taxon>Ascomycota</taxon>
        <taxon>Pezizomycotina</taxon>
        <taxon>Dothideomycetes</taxon>
        <taxon>Dothideomycetes incertae sedis</taxon>
        <taxon>Zopfiaceae</taxon>
        <taxon>Zopfia</taxon>
    </lineage>
</organism>
<sequence>MAPRVLLYLLAAAAGITSVSAAALPEPAPFSIPADAEILDLRTEEDKKLGKRVNGGVYVCKAINFDANQGCKLILTTWGNPTSLVGSDYNNVISSAGADSGTNCQFFDAFNGDCIGQGYLPINNPGISDFTQFPWAGGGGQTWNDITSCIKCWY</sequence>
<evidence type="ECO:0000313" key="3">
    <source>
        <dbReference type="Proteomes" id="UP000800200"/>
    </source>
</evidence>
<evidence type="ECO:0000313" key="2">
    <source>
        <dbReference type="EMBL" id="KAF2188552.1"/>
    </source>
</evidence>